<sequence>MPPSSSSQNFRPGFSSAGGGQKKESFLSLLEEGLHQWKSFESGAQSSNFHSPTPYHSHGGGGGGSELSGGARFRPMGGDASSFNGGGSHGMPGQKRGFPISSRGGSSPDNTGGAAFAKHFIGLKSENIVAKTIGAIWTSKDYPLPGVVSQGPC</sequence>
<comment type="caution">
    <text evidence="2">The sequence shown here is derived from an EMBL/GenBank/DDBJ whole genome shotgun (WGS) entry which is preliminary data.</text>
</comment>
<reference evidence="2" key="1">
    <citation type="submission" date="2022-04" db="EMBL/GenBank/DDBJ databases">
        <title>A functionally conserved STORR gene fusion in Papaver species that diverged 16.8 million years ago.</title>
        <authorList>
            <person name="Catania T."/>
        </authorList>
    </citation>
    <scope>NUCLEOTIDE SEQUENCE</scope>
    <source>
        <strain evidence="2">S-188037</strain>
    </source>
</reference>
<organism evidence="2 3">
    <name type="scientific">Papaver atlanticum</name>
    <dbReference type="NCBI Taxonomy" id="357466"/>
    <lineage>
        <taxon>Eukaryota</taxon>
        <taxon>Viridiplantae</taxon>
        <taxon>Streptophyta</taxon>
        <taxon>Embryophyta</taxon>
        <taxon>Tracheophyta</taxon>
        <taxon>Spermatophyta</taxon>
        <taxon>Magnoliopsida</taxon>
        <taxon>Ranunculales</taxon>
        <taxon>Papaveraceae</taxon>
        <taxon>Papaveroideae</taxon>
        <taxon>Papaver</taxon>
    </lineage>
</organism>
<feature type="compositionally biased region" description="Polar residues" evidence="1">
    <location>
        <begin position="1"/>
        <end position="10"/>
    </location>
</feature>
<feature type="region of interest" description="Disordered" evidence="1">
    <location>
        <begin position="1"/>
        <end position="27"/>
    </location>
</feature>
<protein>
    <submittedName>
        <fullName evidence="2">Uncharacterized protein</fullName>
    </submittedName>
</protein>
<gene>
    <name evidence="2" type="ORF">MKW98_012908</name>
</gene>
<evidence type="ECO:0000313" key="3">
    <source>
        <dbReference type="Proteomes" id="UP001202328"/>
    </source>
</evidence>
<feature type="compositionally biased region" description="Polar residues" evidence="1">
    <location>
        <begin position="42"/>
        <end position="51"/>
    </location>
</feature>
<evidence type="ECO:0000313" key="2">
    <source>
        <dbReference type="EMBL" id="KAI3909171.1"/>
    </source>
</evidence>
<feature type="region of interest" description="Disordered" evidence="1">
    <location>
        <begin position="41"/>
        <end position="112"/>
    </location>
</feature>
<dbReference type="EMBL" id="JAJJMB010010359">
    <property type="protein sequence ID" value="KAI3909171.1"/>
    <property type="molecule type" value="Genomic_DNA"/>
</dbReference>
<proteinExistence type="predicted"/>
<keyword evidence="3" id="KW-1185">Reference proteome</keyword>
<dbReference type="Proteomes" id="UP001202328">
    <property type="component" value="Unassembled WGS sequence"/>
</dbReference>
<accession>A0AAD4SJM3</accession>
<feature type="compositionally biased region" description="Gly residues" evidence="1">
    <location>
        <begin position="58"/>
        <end position="67"/>
    </location>
</feature>
<evidence type="ECO:0000256" key="1">
    <source>
        <dbReference type="SAM" id="MobiDB-lite"/>
    </source>
</evidence>
<dbReference type="AlphaFoldDB" id="A0AAD4SJM3"/>
<name>A0AAD4SJM3_9MAGN</name>